<gene>
    <name evidence="2" type="ORF">PXEA_LOCUS1726</name>
</gene>
<reference evidence="2" key="1">
    <citation type="submission" date="2018-11" db="EMBL/GenBank/DDBJ databases">
        <authorList>
            <consortium name="Pathogen Informatics"/>
        </authorList>
    </citation>
    <scope>NUCLEOTIDE SEQUENCE</scope>
</reference>
<feature type="region of interest" description="Disordered" evidence="1">
    <location>
        <begin position="127"/>
        <end position="151"/>
    </location>
</feature>
<dbReference type="EMBL" id="CAAALY010003580">
    <property type="protein sequence ID" value="VEL08286.1"/>
    <property type="molecule type" value="Genomic_DNA"/>
</dbReference>
<dbReference type="Proteomes" id="UP000784294">
    <property type="component" value="Unassembled WGS sequence"/>
</dbReference>
<organism evidence="2 3">
    <name type="scientific">Protopolystoma xenopodis</name>
    <dbReference type="NCBI Taxonomy" id="117903"/>
    <lineage>
        <taxon>Eukaryota</taxon>
        <taxon>Metazoa</taxon>
        <taxon>Spiralia</taxon>
        <taxon>Lophotrochozoa</taxon>
        <taxon>Platyhelminthes</taxon>
        <taxon>Monogenea</taxon>
        <taxon>Polyopisthocotylea</taxon>
        <taxon>Polystomatidea</taxon>
        <taxon>Polystomatidae</taxon>
        <taxon>Protopolystoma</taxon>
    </lineage>
</organism>
<keyword evidence="3" id="KW-1185">Reference proteome</keyword>
<feature type="region of interest" description="Disordered" evidence="1">
    <location>
        <begin position="208"/>
        <end position="243"/>
    </location>
</feature>
<name>A0A3S5FBU0_9PLAT</name>
<accession>A0A3S5FBU0</accession>
<evidence type="ECO:0000313" key="3">
    <source>
        <dbReference type="Proteomes" id="UP000784294"/>
    </source>
</evidence>
<proteinExistence type="predicted"/>
<comment type="caution">
    <text evidence="2">The sequence shown here is derived from an EMBL/GenBank/DDBJ whole genome shotgun (WGS) entry which is preliminary data.</text>
</comment>
<dbReference type="AlphaFoldDB" id="A0A3S5FBU0"/>
<protein>
    <submittedName>
        <fullName evidence="2">Uncharacterized protein</fullName>
    </submittedName>
</protein>
<evidence type="ECO:0000313" key="2">
    <source>
        <dbReference type="EMBL" id="VEL08286.1"/>
    </source>
</evidence>
<dbReference type="OrthoDB" id="6287100at2759"/>
<evidence type="ECO:0000256" key="1">
    <source>
        <dbReference type="SAM" id="MobiDB-lite"/>
    </source>
</evidence>
<sequence>MLKLTDDADYDACETLENVLIYRIALSLLHSPLSFCLLLLLRGGVSGIVKCLATANANDGDKSSRSLATIEPVAYDALFGLARLCVSPPTVPSLSTSFSIEMVSAFTLYSDGRQTKLESCVNKLKSGDDLKSSPERKASEGETEMQKIDQNEQQKWMQFPSFLKTASPVNVYSSSLAAAWVAQILAMDDFFLPIMLLLEAWAHLEANDSPSNEDKTSISVTSGPGGSADTTKVSKKPPLSRTTLSSSIEPASLVATITLALIQHSEDASYLNRYGVKLARLTSATHWEESLGENSPASVFLRLRSFSSTLAPWLHWLRDLPTPISVSTSAVGSGGPGKPALSLALPASPLSVDSLPWLIGQLRSLTTDLEESLDNLVDIELAGELIIAVCRDLSPAEGLLAGSAPRCPYGPNHKQMRHNPQCRQQQYSASSCSCILGQNSSTSQGGDIAGHSLPPALLVLLRLLVGQVCTFSHGEEDADTFGLGMAFGTRLSLDVLPERQLVLNQCLAAIRLYSMDGLALLTNLIQRLSDFFILFSQADWSRGSSSDTAYISSAPAFLCSSKTDLLLAMLAPACRLVSCLVRRLSLVRLQLQHADQHLLGPGEHLKAQGISVDATISEPIVGAADKNFHETGFADTTPVQALFQAYACALLASPPMPQRMRHINQVS</sequence>